<dbReference type="PANTHER" id="PTHR46148:SF56">
    <property type="entry name" value="RETROTRANSPOSON PROTEIN"/>
    <property type="match status" value="1"/>
</dbReference>
<evidence type="ECO:0000313" key="3">
    <source>
        <dbReference type="Proteomes" id="UP001234989"/>
    </source>
</evidence>
<gene>
    <name evidence="2" type="ORF">MTR67_002963</name>
</gene>
<evidence type="ECO:0000313" key="2">
    <source>
        <dbReference type="EMBL" id="WMV09578.1"/>
    </source>
</evidence>
<sequence>MSIISDRGHYRISKRVGNVVYELELPPELAAVHISMLKKYLGDPTLIVPTDSIGLKDGLSYKEIPV</sequence>
<evidence type="ECO:0000259" key="1">
    <source>
        <dbReference type="Pfam" id="PF24626"/>
    </source>
</evidence>
<dbReference type="PANTHER" id="PTHR46148">
    <property type="entry name" value="CHROMO DOMAIN-CONTAINING PROTEIN"/>
    <property type="match status" value="1"/>
</dbReference>
<reference evidence="2" key="1">
    <citation type="submission" date="2023-08" db="EMBL/GenBank/DDBJ databases">
        <title>A de novo genome assembly of Solanum verrucosum Schlechtendal, a Mexican diploid species geographically isolated from the other diploid A-genome species in potato relatives.</title>
        <authorList>
            <person name="Hosaka K."/>
        </authorList>
    </citation>
    <scope>NUCLEOTIDE SEQUENCE</scope>
    <source>
        <tissue evidence="2">Young leaves</tissue>
    </source>
</reference>
<protein>
    <recommendedName>
        <fullName evidence="1">Tf2-1-like SH3-like domain-containing protein</fullName>
    </recommendedName>
</protein>
<name>A0AAF0T9Y0_SOLVR</name>
<proteinExistence type="predicted"/>
<dbReference type="AlphaFoldDB" id="A0AAF0T9Y0"/>
<organism evidence="2 3">
    <name type="scientific">Solanum verrucosum</name>
    <dbReference type="NCBI Taxonomy" id="315347"/>
    <lineage>
        <taxon>Eukaryota</taxon>
        <taxon>Viridiplantae</taxon>
        <taxon>Streptophyta</taxon>
        <taxon>Embryophyta</taxon>
        <taxon>Tracheophyta</taxon>
        <taxon>Spermatophyta</taxon>
        <taxon>Magnoliopsida</taxon>
        <taxon>eudicotyledons</taxon>
        <taxon>Gunneridae</taxon>
        <taxon>Pentapetalae</taxon>
        <taxon>asterids</taxon>
        <taxon>lamiids</taxon>
        <taxon>Solanales</taxon>
        <taxon>Solanaceae</taxon>
        <taxon>Solanoideae</taxon>
        <taxon>Solaneae</taxon>
        <taxon>Solanum</taxon>
    </lineage>
</organism>
<dbReference type="EMBL" id="CP133612">
    <property type="protein sequence ID" value="WMV09578.1"/>
    <property type="molecule type" value="Genomic_DNA"/>
</dbReference>
<feature type="domain" description="Tf2-1-like SH3-like" evidence="1">
    <location>
        <begin position="8"/>
        <end position="40"/>
    </location>
</feature>
<dbReference type="Proteomes" id="UP001234989">
    <property type="component" value="Chromosome 1"/>
</dbReference>
<keyword evidence="3" id="KW-1185">Reference proteome</keyword>
<dbReference type="InterPro" id="IPR056924">
    <property type="entry name" value="SH3_Tf2-1"/>
</dbReference>
<dbReference type="Pfam" id="PF24626">
    <property type="entry name" value="SH3_Tf2-1"/>
    <property type="match status" value="1"/>
</dbReference>
<accession>A0AAF0T9Y0</accession>